<evidence type="ECO:0000313" key="10">
    <source>
        <dbReference type="EMBL" id="OOF97578.1"/>
    </source>
</evidence>
<dbReference type="GO" id="GO:0016787">
    <property type="term" value="F:hydrolase activity"/>
    <property type="evidence" value="ECO:0007669"/>
    <property type="project" value="InterPro"/>
</dbReference>
<dbReference type="Gene3D" id="3.20.20.140">
    <property type="entry name" value="Metal-dependent hydrolases"/>
    <property type="match status" value="1"/>
</dbReference>
<keyword evidence="5 8" id="KW-0456">Lyase</keyword>
<evidence type="ECO:0000256" key="8">
    <source>
        <dbReference type="RuleBase" id="RU366045"/>
    </source>
</evidence>
<evidence type="ECO:0000256" key="5">
    <source>
        <dbReference type="ARBA" id="ARBA00023239"/>
    </source>
</evidence>
<dbReference type="AlphaFoldDB" id="A0A1R3RSY1"/>
<keyword evidence="2" id="KW-0479">Metal-binding</keyword>
<dbReference type="PANTHER" id="PTHR21240">
    <property type="entry name" value="2-AMINO-3-CARBOXYLMUCONATE-6-SEMIALDEHYDE DECARBOXYLASE"/>
    <property type="match status" value="1"/>
</dbReference>
<proteinExistence type="inferred from homology"/>
<evidence type="ECO:0000259" key="9">
    <source>
        <dbReference type="Pfam" id="PF04909"/>
    </source>
</evidence>
<dbReference type="Pfam" id="PF04909">
    <property type="entry name" value="Amidohydro_2"/>
    <property type="match status" value="1"/>
</dbReference>
<accession>A0A1R3RSY1</accession>
<protein>
    <recommendedName>
        <fullName evidence="7">6-methylsalicylate decarboxylase</fullName>
        <ecNumber evidence="7">4.1.1.52</ecNumber>
    </recommendedName>
</protein>
<dbReference type="InterPro" id="IPR032465">
    <property type="entry name" value="ACMSD"/>
</dbReference>
<keyword evidence="3 8" id="KW-0210">Decarboxylase</keyword>
<comment type="catalytic activity">
    <reaction evidence="6">
        <text>6-methylsalicylate + H(+) = 3-methylphenol + CO2</text>
        <dbReference type="Rhea" id="RHEA:23112"/>
        <dbReference type="ChEBI" id="CHEBI:15378"/>
        <dbReference type="ChEBI" id="CHEBI:16526"/>
        <dbReference type="ChEBI" id="CHEBI:17231"/>
        <dbReference type="ChEBI" id="CHEBI:36658"/>
        <dbReference type="EC" id="4.1.1.52"/>
    </reaction>
    <physiologicalReaction direction="left-to-right" evidence="6">
        <dbReference type="Rhea" id="RHEA:23113"/>
    </physiologicalReaction>
</comment>
<dbReference type="GO" id="GO:0005829">
    <property type="term" value="C:cytosol"/>
    <property type="evidence" value="ECO:0007669"/>
    <property type="project" value="TreeGrafter"/>
</dbReference>
<evidence type="ECO:0000256" key="2">
    <source>
        <dbReference type="ARBA" id="ARBA00022723"/>
    </source>
</evidence>
<dbReference type="Proteomes" id="UP000188318">
    <property type="component" value="Unassembled WGS sequence"/>
</dbReference>
<name>A0A1R3RSY1_ASPC5</name>
<keyword evidence="4" id="KW-0862">Zinc</keyword>
<dbReference type="GO" id="GO:0047596">
    <property type="term" value="F:6-methylsalicylate decarboxylase activity"/>
    <property type="evidence" value="ECO:0007669"/>
    <property type="project" value="UniProtKB-EC"/>
</dbReference>
<dbReference type="EC" id="4.1.1.52" evidence="7"/>
<gene>
    <name evidence="10" type="ORF">ASPCADRAFT_206387</name>
</gene>
<dbReference type="GO" id="GO:0046872">
    <property type="term" value="F:metal ion binding"/>
    <property type="evidence" value="ECO:0007669"/>
    <property type="project" value="UniProtKB-KW"/>
</dbReference>
<dbReference type="InterPro" id="IPR006680">
    <property type="entry name" value="Amidohydro-rel"/>
</dbReference>
<dbReference type="InterPro" id="IPR032466">
    <property type="entry name" value="Metal_Hydrolase"/>
</dbReference>
<reference evidence="11" key="1">
    <citation type="journal article" date="2017" name="Genome Biol.">
        <title>Comparative genomics reveals high biological diversity and specific adaptations in the industrially and medically important fungal genus Aspergillus.</title>
        <authorList>
            <person name="de Vries R.P."/>
            <person name="Riley R."/>
            <person name="Wiebenga A."/>
            <person name="Aguilar-Osorio G."/>
            <person name="Amillis S."/>
            <person name="Uchima C.A."/>
            <person name="Anderluh G."/>
            <person name="Asadollahi M."/>
            <person name="Askin M."/>
            <person name="Barry K."/>
            <person name="Battaglia E."/>
            <person name="Bayram O."/>
            <person name="Benocci T."/>
            <person name="Braus-Stromeyer S.A."/>
            <person name="Caldana C."/>
            <person name="Canovas D."/>
            <person name="Cerqueira G.C."/>
            <person name="Chen F."/>
            <person name="Chen W."/>
            <person name="Choi C."/>
            <person name="Clum A."/>
            <person name="Dos Santos R.A."/>
            <person name="Damasio A.R."/>
            <person name="Diallinas G."/>
            <person name="Emri T."/>
            <person name="Fekete E."/>
            <person name="Flipphi M."/>
            <person name="Freyberg S."/>
            <person name="Gallo A."/>
            <person name="Gournas C."/>
            <person name="Habgood R."/>
            <person name="Hainaut M."/>
            <person name="Harispe M.L."/>
            <person name="Henrissat B."/>
            <person name="Hilden K.S."/>
            <person name="Hope R."/>
            <person name="Hossain A."/>
            <person name="Karabika E."/>
            <person name="Karaffa L."/>
            <person name="Karanyi Z."/>
            <person name="Krasevec N."/>
            <person name="Kuo A."/>
            <person name="Kusch H."/>
            <person name="LaButti K."/>
            <person name="Lagendijk E.L."/>
            <person name="Lapidus A."/>
            <person name="Levasseur A."/>
            <person name="Lindquist E."/>
            <person name="Lipzen A."/>
            <person name="Logrieco A.F."/>
            <person name="MacCabe A."/>
            <person name="Maekelae M.R."/>
            <person name="Malavazi I."/>
            <person name="Melin P."/>
            <person name="Meyer V."/>
            <person name="Mielnichuk N."/>
            <person name="Miskei M."/>
            <person name="Molnar A.P."/>
            <person name="Mule G."/>
            <person name="Ngan C.Y."/>
            <person name="Orejas M."/>
            <person name="Orosz E."/>
            <person name="Ouedraogo J.P."/>
            <person name="Overkamp K.M."/>
            <person name="Park H.-S."/>
            <person name="Perrone G."/>
            <person name="Piumi F."/>
            <person name="Punt P.J."/>
            <person name="Ram A.F."/>
            <person name="Ramon A."/>
            <person name="Rauscher S."/>
            <person name="Record E."/>
            <person name="Riano-Pachon D.M."/>
            <person name="Robert V."/>
            <person name="Roehrig J."/>
            <person name="Ruller R."/>
            <person name="Salamov A."/>
            <person name="Salih N.S."/>
            <person name="Samson R.A."/>
            <person name="Sandor E."/>
            <person name="Sanguinetti M."/>
            <person name="Schuetze T."/>
            <person name="Sepcic K."/>
            <person name="Shelest E."/>
            <person name="Sherlock G."/>
            <person name="Sophianopoulou V."/>
            <person name="Squina F.M."/>
            <person name="Sun H."/>
            <person name="Susca A."/>
            <person name="Todd R.B."/>
            <person name="Tsang A."/>
            <person name="Unkles S.E."/>
            <person name="van de Wiele N."/>
            <person name="van Rossen-Uffink D."/>
            <person name="Oliveira J.V."/>
            <person name="Vesth T.C."/>
            <person name="Visser J."/>
            <person name="Yu J.-H."/>
            <person name="Zhou M."/>
            <person name="Andersen M.R."/>
            <person name="Archer D.B."/>
            <person name="Baker S.E."/>
            <person name="Benoit I."/>
            <person name="Brakhage A.A."/>
            <person name="Braus G.H."/>
            <person name="Fischer R."/>
            <person name="Frisvad J.C."/>
            <person name="Goldman G.H."/>
            <person name="Houbraken J."/>
            <person name="Oakley B."/>
            <person name="Pocsi I."/>
            <person name="Scazzocchio C."/>
            <person name="Seiboth B."/>
            <person name="vanKuyk P.A."/>
            <person name="Wortman J."/>
            <person name="Dyer P.S."/>
            <person name="Grigoriev I.V."/>
        </authorList>
    </citation>
    <scope>NUCLEOTIDE SEQUENCE [LARGE SCALE GENOMIC DNA]</scope>
    <source>
        <strain evidence="11">ITEM 5010</strain>
    </source>
</reference>
<comment type="similarity">
    <text evidence="1">Belongs to the metallo-dependent hydrolases superfamily. ACMSD family.</text>
</comment>
<feature type="domain" description="Amidohydrolase-related" evidence="9">
    <location>
        <begin position="49"/>
        <end position="270"/>
    </location>
</feature>
<evidence type="ECO:0000256" key="6">
    <source>
        <dbReference type="ARBA" id="ARBA00036832"/>
    </source>
</evidence>
<dbReference type="SUPFAM" id="SSF51556">
    <property type="entry name" value="Metallo-dependent hydrolases"/>
    <property type="match status" value="1"/>
</dbReference>
<evidence type="ECO:0000313" key="11">
    <source>
        <dbReference type="Proteomes" id="UP000188318"/>
    </source>
</evidence>
<evidence type="ECO:0000256" key="7">
    <source>
        <dbReference type="ARBA" id="ARBA00038889"/>
    </source>
</evidence>
<dbReference type="OMA" id="TWEVESI"/>
<evidence type="ECO:0000256" key="1">
    <source>
        <dbReference type="ARBA" id="ARBA00005871"/>
    </source>
</evidence>
<dbReference type="VEuPathDB" id="FungiDB:ASPCADRAFT_206387"/>
<evidence type="ECO:0000256" key="3">
    <source>
        <dbReference type="ARBA" id="ARBA00022793"/>
    </source>
</evidence>
<keyword evidence="11" id="KW-1185">Reference proteome</keyword>
<sequence>MPTGWLDVHGHFAVPSTQAEREAAAKELTEDLRFITTADRLKWTVEESLANTDQMGVTMQMLSNVPSTLEGLRSANDFGTSIIKQHPNRFGLFAALPTDIPYACLEEIDRTRKFEIPPDGFAVHPCHNKVYLSDKRLDPVWAKLNNLKAVLYIHPDAYVPEFRDRPGSLIEVTFETARTLTDMLYTGWFRRYPDIKVIFSHCAGAFPALYGRILRLGTESWVSNPENITVKEMEEQLGRLFIDTGGTALTGLPPAERMVGVKHCLYGSDCGAPCSTIQTMMRNKQDVIDFERNTGVQVGTIGGNAWELFPAAAKRAGKGVDA</sequence>
<dbReference type="STRING" id="602072.A0A1R3RSY1"/>
<organism evidence="10 11">
    <name type="scientific">Aspergillus carbonarius (strain ITEM 5010)</name>
    <dbReference type="NCBI Taxonomy" id="602072"/>
    <lineage>
        <taxon>Eukaryota</taxon>
        <taxon>Fungi</taxon>
        <taxon>Dikarya</taxon>
        <taxon>Ascomycota</taxon>
        <taxon>Pezizomycotina</taxon>
        <taxon>Eurotiomycetes</taxon>
        <taxon>Eurotiomycetidae</taxon>
        <taxon>Eurotiales</taxon>
        <taxon>Aspergillaceae</taxon>
        <taxon>Aspergillus</taxon>
        <taxon>Aspergillus subgen. Circumdati</taxon>
    </lineage>
</organism>
<dbReference type="EMBL" id="KV907497">
    <property type="protein sequence ID" value="OOF97578.1"/>
    <property type="molecule type" value="Genomic_DNA"/>
</dbReference>
<dbReference type="GO" id="GO:0019748">
    <property type="term" value="P:secondary metabolic process"/>
    <property type="evidence" value="ECO:0007669"/>
    <property type="project" value="TreeGrafter"/>
</dbReference>
<dbReference type="PANTHER" id="PTHR21240:SF29">
    <property type="entry name" value="AMIDOHYDROLASE-RELATED DOMAIN-CONTAINING PROTEIN"/>
    <property type="match status" value="1"/>
</dbReference>
<evidence type="ECO:0000256" key="4">
    <source>
        <dbReference type="ARBA" id="ARBA00022833"/>
    </source>
</evidence>
<dbReference type="OrthoDB" id="2832284at2759"/>